<evidence type="ECO:0008006" key="5">
    <source>
        <dbReference type="Google" id="ProtNLM"/>
    </source>
</evidence>
<feature type="region of interest" description="Disordered" evidence="1">
    <location>
        <begin position="155"/>
        <end position="182"/>
    </location>
</feature>
<dbReference type="EMBL" id="JAUKPO010000001">
    <property type="protein sequence ID" value="MDO1444899.1"/>
    <property type="molecule type" value="Genomic_DNA"/>
</dbReference>
<sequence length="286" mass="32710">MQQVIVTCLRALFTSCFAFLCKRKVAGSVYAGTVQTLCIVLISLFFISIPAADGFSQSKKDRENLGMVKVRSDKFKRKKSKETANFTSRNYNNNPPGGSVKDRQKMSSFMGNGLVPVSKPSGGNIGNPSKAEAYRNLKPLKPGRNPMGEQIARQSQAYKGNGLVKSDYKKRKDARRRDGRFGHYKGVLVKSDYKKRKDARKKSQQISKYRGDLLVKKMPKGAHPSAVWRGGKVKNSYQQKEKYRQRMMKRIGRNKNNLQPNYLRKKNREEKPTYDSRENEIWSKPR</sequence>
<feature type="transmembrane region" description="Helical" evidence="2">
    <location>
        <begin position="28"/>
        <end position="52"/>
    </location>
</feature>
<feature type="compositionally biased region" description="Basic and acidic residues" evidence="1">
    <location>
        <begin position="267"/>
        <end position="286"/>
    </location>
</feature>
<evidence type="ECO:0000256" key="2">
    <source>
        <dbReference type="SAM" id="Phobius"/>
    </source>
</evidence>
<keyword evidence="2" id="KW-0472">Membrane</keyword>
<reference evidence="3" key="1">
    <citation type="submission" date="2023-07" db="EMBL/GenBank/DDBJ databases">
        <title>The genome sequence of Rhodocytophaga aerolata KACC 12507.</title>
        <authorList>
            <person name="Zhang X."/>
        </authorList>
    </citation>
    <scope>NUCLEOTIDE SEQUENCE</scope>
    <source>
        <strain evidence="3">KACC 12507</strain>
    </source>
</reference>
<organism evidence="3 4">
    <name type="scientific">Rhodocytophaga aerolata</name>
    <dbReference type="NCBI Taxonomy" id="455078"/>
    <lineage>
        <taxon>Bacteria</taxon>
        <taxon>Pseudomonadati</taxon>
        <taxon>Bacteroidota</taxon>
        <taxon>Cytophagia</taxon>
        <taxon>Cytophagales</taxon>
        <taxon>Rhodocytophagaceae</taxon>
        <taxon>Rhodocytophaga</taxon>
    </lineage>
</organism>
<proteinExistence type="predicted"/>
<evidence type="ECO:0000313" key="3">
    <source>
        <dbReference type="EMBL" id="MDO1444899.1"/>
    </source>
</evidence>
<evidence type="ECO:0000313" key="4">
    <source>
        <dbReference type="Proteomes" id="UP001168528"/>
    </source>
</evidence>
<protein>
    <recommendedName>
        <fullName evidence="5">DUF3300 domain-containing protein</fullName>
    </recommendedName>
</protein>
<keyword evidence="4" id="KW-1185">Reference proteome</keyword>
<feature type="region of interest" description="Disordered" evidence="1">
    <location>
        <begin position="247"/>
        <end position="286"/>
    </location>
</feature>
<accession>A0ABT8QYI2</accession>
<comment type="caution">
    <text evidence="3">The sequence shown here is derived from an EMBL/GenBank/DDBJ whole genome shotgun (WGS) entry which is preliminary data.</text>
</comment>
<evidence type="ECO:0000256" key="1">
    <source>
        <dbReference type="SAM" id="MobiDB-lite"/>
    </source>
</evidence>
<name>A0ABT8QYI2_9BACT</name>
<gene>
    <name evidence="3" type="ORF">Q0590_01485</name>
</gene>
<feature type="region of interest" description="Disordered" evidence="1">
    <location>
        <begin position="78"/>
        <end position="99"/>
    </location>
</feature>
<dbReference type="Proteomes" id="UP001168528">
    <property type="component" value="Unassembled WGS sequence"/>
</dbReference>
<keyword evidence="2" id="KW-1133">Transmembrane helix</keyword>
<feature type="compositionally biased region" description="Polar residues" evidence="1">
    <location>
        <begin position="83"/>
        <end position="96"/>
    </location>
</feature>
<keyword evidence="2" id="KW-0812">Transmembrane</keyword>
<dbReference type="RefSeq" id="WP_302035700.1">
    <property type="nucleotide sequence ID" value="NZ_JAUKPO010000001.1"/>
</dbReference>